<reference evidence="1 2" key="1">
    <citation type="journal article" date="2015" name="Genome Announc.">
        <title>Draft Genome Sequence of the Terrestrial Cyanobacterium Scytonema millei VB511283, Isolated from Eastern India.</title>
        <authorList>
            <person name="Sen D."/>
            <person name="Chandrababunaidu M.M."/>
            <person name="Singh D."/>
            <person name="Sanghi N."/>
            <person name="Ghorai A."/>
            <person name="Mishra G.P."/>
            <person name="Madduluri M."/>
            <person name="Adhikary S.P."/>
            <person name="Tripathy S."/>
        </authorList>
    </citation>
    <scope>NUCLEOTIDE SEQUENCE [LARGE SCALE GENOMIC DNA]</scope>
    <source>
        <strain evidence="1 2">VB511283</strain>
    </source>
</reference>
<protein>
    <submittedName>
        <fullName evidence="1">Uncharacterized protein</fullName>
    </submittedName>
</protein>
<sequence>MGLGMLDGHWFWDIPTASIPANLRTIGSRFLFSWQDTYNHSNSEDIRAAYAALPIVKLLLK</sequence>
<dbReference type="EMBL" id="JTJC03000006">
    <property type="protein sequence ID" value="NHC36848.1"/>
    <property type="molecule type" value="Genomic_DNA"/>
</dbReference>
<keyword evidence="2" id="KW-1185">Reference proteome</keyword>
<name>A0A9X5E8H7_9CYAN</name>
<dbReference type="Proteomes" id="UP000031532">
    <property type="component" value="Unassembled WGS sequence"/>
</dbReference>
<accession>A0A9X5E8H7</accession>
<dbReference type="AlphaFoldDB" id="A0A9X5E8H7"/>
<dbReference type="OrthoDB" id="9781481at2"/>
<dbReference type="RefSeq" id="WP_132867402.1">
    <property type="nucleotide sequence ID" value="NZ_JTJC03000006.1"/>
</dbReference>
<evidence type="ECO:0000313" key="1">
    <source>
        <dbReference type="EMBL" id="NHC36848.1"/>
    </source>
</evidence>
<evidence type="ECO:0000313" key="2">
    <source>
        <dbReference type="Proteomes" id="UP000031532"/>
    </source>
</evidence>
<organism evidence="1 2">
    <name type="scientific">Scytonema millei VB511283</name>
    <dbReference type="NCBI Taxonomy" id="1245923"/>
    <lineage>
        <taxon>Bacteria</taxon>
        <taxon>Bacillati</taxon>
        <taxon>Cyanobacteriota</taxon>
        <taxon>Cyanophyceae</taxon>
        <taxon>Nostocales</taxon>
        <taxon>Scytonemataceae</taxon>
        <taxon>Scytonema</taxon>
    </lineage>
</organism>
<gene>
    <name evidence="1" type="ORF">QH73_0019780</name>
</gene>
<proteinExistence type="predicted"/>
<comment type="caution">
    <text evidence="1">The sequence shown here is derived from an EMBL/GenBank/DDBJ whole genome shotgun (WGS) entry which is preliminary data.</text>
</comment>